<dbReference type="OrthoDB" id="2610860at2759"/>
<protein>
    <submittedName>
        <fullName evidence="1">Uncharacterized protein</fullName>
    </submittedName>
</protein>
<name>A0A8E2ALQ8_9APHY</name>
<dbReference type="AlphaFoldDB" id="A0A8E2ALQ8"/>
<accession>A0A8E2ALQ8</accession>
<sequence>MAKVIQMEHQMCIQAAAFCRYPVLEYVYAIAGVGPYWCSTRIARSAMFTEQELNDIRLGENYSPEYSFVSDIVKMYKWTTPLLLGTTESCSTNHRRAQRWWRVDERWQPGVGWQRSEVHPRKEARKQQEDDQYRCQRRSGRHFFLGMSMARLVTLMARTRGGVHGLVRSRPLRLRLRALTMRLDPLALARPVGLETGRRRMGRRTRVRSSHQYHRRTVSIFELIEVV</sequence>
<organism evidence="1 2">
    <name type="scientific">Obba rivulosa</name>
    <dbReference type="NCBI Taxonomy" id="1052685"/>
    <lineage>
        <taxon>Eukaryota</taxon>
        <taxon>Fungi</taxon>
        <taxon>Dikarya</taxon>
        <taxon>Basidiomycota</taxon>
        <taxon>Agaricomycotina</taxon>
        <taxon>Agaricomycetes</taxon>
        <taxon>Polyporales</taxon>
        <taxon>Gelatoporiaceae</taxon>
        <taxon>Obba</taxon>
    </lineage>
</organism>
<keyword evidence="2" id="KW-1185">Reference proteome</keyword>
<proteinExistence type="predicted"/>
<dbReference type="Proteomes" id="UP000250043">
    <property type="component" value="Unassembled WGS sequence"/>
</dbReference>
<reference evidence="1 2" key="1">
    <citation type="submission" date="2016-07" db="EMBL/GenBank/DDBJ databases">
        <title>Draft genome of the white-rot fungus Obba rivulosa 3A-2.</title>
        <authorList>
            <consortium name="DOE Joint Genome Institute"/>
            <person name="Miettinen O."/>
            <person name="Riley R."/>
            <person name="Acob R."/>
            <person name="Barry K."/>
            <person name="Cullen D."/>
            <person name="De Vries R."/>
            <person name="Hainaut M."/>
            <person name="Hatakka A."/>
            <person name="Henrissat B."/>
            <person name="Hilden K."/>
            <person name="Kuo R."/>
            <person name="Labutti K."/>
            <person name="Lipzen A."/>
            <person name="Makela M.R."/>
            <person name="Sandor L."/>
            <person name="Spatafora J.W."/>
            <person name="Grigoriev I.V."/>
            <person name="Hibbett D.S."/>
        </authorList>
    </citation>
    <scope>NUCLEOTIDE SEQUENCE [LARGE SCALE GENOMIC DNA]</scope>
    <source>
        <strain evidence="1 2">3A-2</strain>
    </source>
</reference>
<evidence type="ECO:0000313" key="2">
    <source>
        <dbReference type="Proteomes" id="UP000250043"/>
    </source>
</evidence>
<evidence type="ECO:0000313" key="1">
    <source>
        <dbReference type="EMBL" id="OCH84287.1"/>
    </source>
</evidence>
<gene>
    <name evidence="1" type="ORF">OBBRIDRAFT_420976</name>
</gene>
<dbReference type="EMBL" id="KV722694">
    <property type="protein sequence ID" value="OCH84287.1"/>
    <property type="molecule type" value="Genomic_DNA"/>
</dbReference>